<feature type="domain" description="ABC transporter" evidence="7">
    <location>
        <begin position="2"/>
        <end position="249"/>
    </location>
</feature>
<dbReference type="InterPro" id="IPR050166">
    <property type="entry name" value="ABC_transporter_ATP-bind"/>
</dbReference>
<comment type="subcellular location">
    <subcellularLocation>
        <location evidence="1">Cell membrane</location>
        <topology evidence="1">Peripheral membrane protein</topology>
    </subcellularLocation>
</comment>
<evidence type="ECO:0000256" key="3">
    <source>
        <dbReference type="ARBA" id="ARBA00022475"/>
    </source>
</evidence>
<dbReference type="GO" id="GO:0005524">
    <property type="term" value="F:ATP binding"/>
    <property type="evidence" value="ECO:0007669"/>
    <property type="project" value="UniProtKB-KW"/>
</dbReference>
<evidence type="ECO:0000256" key="5">
    <source>
        <dbReference type="ARBA" id="ARBA00022840"/>
    </source>
</evidence>
<keyword evidence="2" id="KW-0813">Transport</keyword>
<dbReference type="GO" id="GO:0016887">
    <property type="term" value="F:ATP hydrolysis activity"/>
    <property type="evidence" value="ECO:0007669"/>
    <property type="project" value="InterPro"/>
</dbReference>
<dbReference type="PROSITE" id="PS50893">
    <property type="entry name" value="ABC_TRANSPORTER_2"/>
    <property type="match status" value="1"/>
</dbReference>
<dbReference type="InterPro" id="IPR017871">
    <property type="entry name" value="ABC_transporter-like_CS"/>
</dbReference>
<evidence type="ECO:0000256" key="6">
    <source>
        <dbReference type="ARBA" id="ARBA00023136"/>
    </source>
</evidence>
<keyword evidence="5 8" id="KW-0067">ATP-binding</keyword>
<protein>
    <submittedName>
        <fullName evidence="8">ABC transporter ATP-binding protein</fullName>
    </submittedName>
</protein>
<dbReference type="AlphaFoldDB" id="A0A559J3I9"/>
<dbReference type="EMBL" id="VNJK01000001">
    <property type="protein sequence ID" value="TVX94431.1"/>
    <property type="molecule type" value="Genomic_DNA"/>
</dbReference>
<sequence>MLHIEQVCKVFNPGSPDEKLALSHINLQLRAGDFVTIIGSNGAGKSTLMNLISGVLFPDIGSISIGSQPVTTMPEHARSRFIGRVFQDPMAGTAPAMTIEENLAIAKRRGKRRGLGIGVNRKDRQWFKEQLATLGIGLEDRLYAKAGLLSGGERQALSLLMATFMKPELLLLDEHTAALDPARAELITTLTEKIVQEHQLTTLMVTHNMEQAIRLGNRLIMMDKGRIILDIGAEQKRKLTVDKLLYEFERIRGTKFADDRVVLGG</sequence>
<dbReference type="Gene3D" id="3.40.50.300">
    <property type="entry name" value="P-loop containing nucleotide triphosphate hydrolases"/>
    <property type="match status" value="1"/>
</dbReference>
<dbReference type="PROSITE" id="PS00211">
    <property type="entry name" value="ABC_TRANSPORTER_1"/>
    <property type="match status" value="1"/>
</dbReference>
<evidence type="ECO:0000313" key="9">
    <source>
        <dbReference type="Proteomes" id="UP000318102"/>
    </source>
</evidence>
<keyword evidence="6" id="KW-0472">Membrane</keyword>
<comment type="caution">
    <text evidence="8">The sequence shown here is derived from an EMBL/GenBank/DDBJ whole genome shotgun (WGS) entry which is preliminary data.</text>
</comment>
<evidence type="ECO:0000313" key="8">
    <source>
        <dbReference type="EMBL" id="TVX94431.1"/>
    </source>
</evidence>
<dbReference type="PANTHER" id="PTHR42788">
    <property type="entry name" value="TAURINE IMPORT ATP-BINDING PROTEIN-RELATED"/>
    <property type="match status" value="1"/>
</dbReference>
<proteinExistence type="predicted"/>
<dbReference type="InterPro" id="IPR027417">
    <property type="entry name" value="P-loop_NTPase"/>
</dbReference>
<name>A0A559J3I9_9BACL</name>
<dbReference type="InterPro" id="IPR003593">
    <property type="entry name" value="AAA+_ATPase"/>
</dbReference>
<dbReference type="SMART" id="SM00382">
    <property type="entry name" value="AAA"/>
    <property type="match status" value="1"/>
</dbReference>
<dbReference type="RefSeq" id="WP_144991536.1">
    <property type="nucleotide sequence ID" value="NZ_VNJK01000001.1"/>
</dbReference>
<evidence type="ECO:0000256" key="2">
    <source>
        <dbReference type="ARBA" id="ARBA00022448"/>
    </source>
</evidence>
<gene>
    <name evidence="8" type="ORF">FPZ44_16045</name>
</gene>
<dbReference type="SUPFAM" id="SSF52540">
    <property type="entry name" value="P-loop containing nucleoside triphosphate hydrolases"/>
    <property type="match status" value="1"/>
</dbReference>
<evidence type="ECO:0000259" key="7">
    <source>
        <dbReference type="PROSITE" id="PS50893"/>
    </source>
</evidence>
<keyword evidence="4" id="KW-0547">Nucleotide-binding</keyword>
<dbReference type="OrthoDB" id="9776369at2"/>
<organism evidence="8 9">
    <name type="scientific">Paenibacillus agilis</name>
    <dbReference type="NCBI Taxonomy" id="3020863"/>
    <lineage>
        <taxon>Bacteria</taxon>
        <taxon>Bacillati</taxon>
        <taxon>Bacillota</taxon>
        <taxon>Bacilli</taxon>
        <taxon>Bacillales</taxon>
        <taxon>Paenibacillaceae</taxon>
        <taxon>Paenibacillus</taxon>
    </lineage>
</organism>
<dbReference type="InterPro" id="IPR003439">
    <property type="entry name" value="ABC_transporter-like_ATP-bd"/>
</dbReference>
<dbReference type="Pfam" id="PF00005">
    <property type="entry name" value="ABC_tran"/>
    <property type="match status" value="1"/>
</dbReference>
<reference evidence="8 9" key="1">
    <citation type="submission" date="2019-07" db="EMBL/GenBank/DDBJ databases">
        <authorList>
            <person name="Kim J."/>
        </authorList>
    </citation>
    <scope>NUCLEOTIDE SEQUENCE [LARGE SCALE GENOMIC DNA]</scope>
    <source>
        <strain evidence="8 9">N4</strain>
    </source>
</reference>
<accession>A0A559J3I9</accession>
<evidence type="ECO:0000256" key="1">
    <source>
        <dbReference type="ARBA" id="ARBA00004202"/>
    </source>
</evidence>
<dbReference type="GO" id="GO:0005886">
    <property type="term" value="C:plasma membrane"/>
    <property type="evidence" value="ECO:0007669"/>
    <property type="project" value="UniProtKB-SubCell"/>
</dbReference>
<evidence type="ECO:0000256" key="4">
    <source>
        <dbReference type="ARBA" id="ARBA00022741"/>
    </source>
</evidence>
<dbReference type="PANTHER" id="PTHR42788:SF7">
    <property type="entry name" value="NITRATE ABC TRANSPORTER ATP-BINDING PROTEIN"/>
    <property type="match status" value="1"/>
</dbReference>
<keyword evidence="9" id="KW-1185">Reference proteome</keyword>
<keyword evidence="3" id="KW-1003">Cell membrane</keyword>
<dbReference type="Proteomes" id="UP000318102">
    <property type="component" value="Unassembled WGS sequence"/>
</dbReference>